<dbReference type="EMBL" id="CAIIXF020000001">
    <property type="protein sequence ID" value="CAH1774279.1"/>
    <property type="molecule type" value="Genomic_DNA"/>
</dbReference>
<keyword evidence="4 6" id="KW-0472">Membrane</keyword>
<dbReference type="GO" id="GO:0016020">
    <property type="term" value="C:membrane"/>
    <property type="evidence" value="ECO:0007669"/>
    <property type="project" value="UniProtKB-SubCell"/>
</dbReference>
<gene>
    <name evidence="7" type="ORF">OFUS_LOCUS1774</name>
</gene>
<dbReference type="GO" id="GO:0005739">
    <property type="term" value="C:mitochondrion"/>
    <property type="evidence" value="ECO:0007669"/>
    <property type="project" value="TreeGrafter"/>
</dbReference>
<evidence type="ECO:0000256" key="1">
    <source>
        <dbReference type="ARBA" id="ARBA00004141"/>
    </source>
</evidence>
<protein>
    <recommendedName>
        <fullName evidence="9">Transmembrane protein 65</fullName>
    </recommendedName>
</protein>
<proteinExistence type="predicted"/>
<dbReference type="PANTHER" id="PTHR21706:SF15">
    <property type="entry name" value="TRANSMEMBRANE PROTEIN 65"/>
    <property type="match status" value="1"/>
</dbReference>
<feature type="transmembrane region" description="Helical" evidence="6">
    <location>
        <begin position="185"/>
        <end position="205"/>
    </location>
</feature>
<evidence type="ECO:0008006" key="9">
    <source>
        <dbReference type="Google" id="ProtNLM"/>
    </source>
</evidence>
<dbReference type="Proteomes" id="UP000749559">
    <property type="component" value="Unassembled WGS sequence"/>
</dbReference>
<evidence type="ECO:0000256" key="4">
    <source>
        <dbReference type="ARBA" id="ARBA00023136"/>
    </source>
</evidence>
<dbReference type="OrthoDB" id="430821at2759"/>
<evidence type="ECO:0000256" key="3">
    <source>
        <dbReference type="ARBA" id="ARBA00022989"/>
    </source>
</evidence>
<comment type="subcellular location">
    <subcellularLocation>
        <location evidence="1">Membrane</location>
        <topology evidence="1">Multi-pass membrane protein</topology>
    </subcellularLocation>
</comment>
<name>A0A8S4N0G7_OWEFU</name>
<keyword evidence="8" id="KW-1185">Reference proteome</keyword>
<dbReference type="Pfam" id="PF10507">
    <property type="entry name" value="TMEM65"/>
    <property type="match status" value="1"/>
</dbReference>
<evidence type="ECO:0000313" key="7">
    <source>
        <dbReference type="EMBL" id="CAH1774279.1"/>
    </source>
</evidence>
<keyword evidence="3 6" id="KW-1133">Transmembrane helix</keyword>
<sequence>MLPNISCVQVQTRMLFHGLESPNTEKGVKSFVYALDPNQRSLLYNELHKLEMERSKINDYRHHPMVHPAIHPIEHIEPAESKVETIAPTVGQLRHVFIFSGVPFIGFGLLDNIIMILAGEYIDTTFGALLGISTMAAAALGNLVSDVFGVGLAGWVEELCSKVGIKPPDLTPQQLDTPSTRWSAGAGRSVGITIGCILGMFPLLFMDGRESEEQTDSKETDAKTEKSNEDKKS</sequence>
<keyword evidence="2 6" id="KW-0812">Transmembrane</keyword>
<dbReference type="PANTHER" id="PTHR21706">
    <property type="entry name" value="TRANSMEMBRANE PROTEIN 65"/>
    <property type="match status" value="1"/>
</dbReference>
<accession>A0A8S4N0G7</accession>
<evidence type="ECO:0000256" key="2">
    <source>
        <dbReference type="ARBA" id="ARBA00022692"/>
    </source>
</evidence>
<feature type="transmembrane region" description="Helical" evidence="6">
    <location>
        <begin position="96"/>
        <end position="118"/>
    </location>
</feature>
<organism evidence="7 8">
    <name type="scientific">Owenia fusiformis</name>
    <name type="common">Polychaete worm</name>
    <dbReference type="NCBI Taxonomy" id="6347"/>
    <lineage>
        <taxon>Eukaryota</taxon>
        <taxon>Metazoa</taxon>
        <taxon>Spiralia</taxon>
        <taxon>Lophotrochozoa</taxon>
        <taxon>Annelida</taxon>
        <taxon>Polychaeta</taxon>
        <taxon>Sedentaria</taxon>
        <taxon>Canalipalpata</taxon>
        <taxon>Sabellida</taxon>
        <taxon>Oweniida</taxon>
        <taxon>Oweniidae</taxon>
        <taxon>Owenia</taxon>
    </lineage>
</organism>
<evidence type="ECO:0000313" key="8">
    <source>
        <dbReference type="Proteomes" id="UP000749559"/>
    </source>
</evidence>
<dbReference type="InterPro" id="IPR019537">
    <property type="entry name" value="TMEM65"/>
</dbReference>
<comment type="caution">
    <text evidence="7">The sequence shown here is derived from an EMBL/GenBank/DDBJ whole genome shotgun (WGS) entry which is preliminary data.</text>
</comment>
<evidence type="ECO:0000256" key="6">
    <source>
        <dbReference type="SAM" id="Phobius"/>
    </source>
</evidence>
<dbReference type="AlphaFoldDB" id="A0A8S4N0G7"/>
<reference evidence="7" key="1">
    <citation type="submission" date="2022-03" db="EMBL/GenBank/DDBJ databases">
        <authorList>
            <person name="Martin C."/>
        </authorList>
    </citation>
    <scope>NUCLEOTIDE SEQUENCE</scope>
</reference>
<evidence type="ECO:0000256" key="5">
    <source>
        <dbReference type="SAM" id="MobiDB-lite"/>
    </source>
</evidence>
<feature type="region of interest" description="Disordered" evidence="5">
    <location>
        <begin position="210"/>
        <end position="233"/>
    </location>
</feature>